<proteinExistence type="predicted"/>
<name>A0AAD7EM37_9AGAR</name>
<dbReference type="EMBL" id="JARIHO010000028">
    <property type="protein sequence ID" value="KAJ7339186.1"/>
    <property type="molecule type" value="Genomic_DNA"/>
</dbReference>
<dbReference type="AlphaFoldDB" id="A0AAD7EM37"/>
<protein>
    <submittedName>
        <fullName evidence="2">Uncharacterized protein</fullName>
    </submittedName>
</protein>
<dbReference type="Proteomes" id="UP001218218">
    <property type="component" value="Unassembled WGS sequence"/>
</dbReference>
<keyword evidence="1" id="KW-0812">Transmembrane</keyword>
<feature type="transmembrane region" description="Helical" evidence="1">
    <location>
        <begin position="40"/>
        <end position="59"/>
    </location>
</feature>
<evidence type="ECO:0000256" key="1">
    <source>
        <dbReference type="SAM" id="Phobius"/>
    </source>
</evidence>
<evidence type="ECO:0000313" key="2">
    <source>
        <dbReference type="EMBL" id="KAJ7339186.1"/>
    </source>
</evidence>
<accession>A0AAD7EM37</accession>
<keyword evidence="1" id="KW-1133">Transmembrane helix</keyword>
<keyword evidence="3" id="KW-1185">Reference proteome</keyword>
<keyword evidence="1" id="KW-0472">Membrane</keyword>
<organism evidence="2 3">
    <name type="scientific">Mycena albidolilacea</name>
    <dbReference type="NCBI Taxonomy" id="1033008"/>
    <lineage>
        <taxon>Eukaryota</taxon>
        <taxon>Fungi</taxon>
        <taxon>Dikarya</taxon>
        <taxon>Basidiomycota</taxon>
        <taxon>Agaricomycotina</taxon>
        <taxon>Agaricomycetes</taxon>
        <taxon>Agaricomycetidae</taxon>
        <taxon>Agaricales</taxon>
        <taxon>Marasmiineae</taxon>
        <taxon>Mycenaceae</taxon>
        <taxon>Mycena</taxon>
    </lineage>
</organism>
<reference evidence="2" key="1">
    <citation type="submission" date="2023-03" db="EMBL/GenBank/DDBJ databases">
        <title>Massive genome expansion in bonnet fungi (Mycena s.s.) driven by repeated elements and novel gene families across ecological guilds.</title>
        <authorList>
            <consortium name="Lawrence Berkeley National Laboratory"/>
            <person name="Harder C.B."/>
            <person name="Miyauchi S."/>
            <person name="Viragh M."/>
            <person name="Kuo A."/>
            <person name="Thoen E."/>
            <person name="Andreopoulos B."/>
            <person name="Lu D."/>
            <person name="Skrede I."/>
            <person name="Drula E."/>
            <person name="Henrissat B."/>
            <person name="Morin E."/>
            <person name="Kohler A."/>
            <person name="Barry K."/>
            <person name="LaButti K."/>
            <person name="Morin E."/>
            <person name="Salamov A."/>
            <person name="Lipzen A."/>
            <person name="Mereny Z."/>
            <person name="Hegedus B."/>
            <person name="Baldrian P."/>
            <person name="Stursova M."/>
            <person name="Weitz H."/>
            <person name="Taylor A."/>
            <person name="Grigoriev I.V."/>
            <person name="Nagy L.G."/>
            <person name="Martin F."/>
            <person name="Kauserud H."/>
        </authorList>
    </citation>
    <scope>NUCLEOTIDE SEQUENCE</scope>
    <source>
        <strain evidence="2">CBHHK002</strain>
    </source>
</reference>
<evidence type="ECO:0000313" key="3">
    <source>
        <dbReference type="Proteomes" id="UP001218218"/>
    </source>
</evidence>
<gene>
    <name evidence="2" type="ORF">DFH08DRAFT_812577</name>
</gene>
<comment type="caution">
    <text evidence="2">The sequence shown here is derived from an EMBL/GenBank/DDBJ whole genome shotgun (WGS) entry which is preliminary data.</text>
</comment>
<feature type="transmembrane region" description="Helical" evidence="1">
    <location>
        <begin position="6"/>
        <end position="28"/>
    </location>
</feature>
<sequence>MPPSSLWLAVHIAGLLISMFWSRGYILQLEDLNITASKKLGLRAAILRSMVALGLRAVFRARGTVALGLRAAIPRSTVALRLWAVFCVAWLHLGCRRYSTRHGCARVADGILRTQHGCARVVGGYSAQQLRSGCRWYSVQHGCAWVAGGYFAAARLRSGCGRYSAQHGCTWVAGSYSVQRLRSGCGRYSMQHGCTPVAGGILRGMVALGLRETVSSELFHGFSILQTAFPACRETIRAWWESNPHLPHQTVTVNVNPFVKVPMLERRRDRSDLERHCGHPKEFKWDVPHYLPKSLGVPSQLQN</sequence>